<dbReference type="PROSITE" id="PS50977">
    <property type="entry name" value="HTH_TETR_2"/>
    <property type="match status" value="1"/>
</dbReference>
<evidence type="ECO:0000256" key="5">
    <source>
        <dbReference type="PROSITE-ProRule" id="PRU00335"/>
    </source>
</evidence>
<evidence type="ECO:0000256" key="2">
    <source>
        <dbReference type="ARBA" id="ARBA00023015"/>
    </source>
</evidence>
<reference evidence="8" key="1">
    <citation type="submission" date="2014-09" db="EMBL/GenBank/DDBJ databases">
        <title>Whole genome shotgun sequence of Streptomyces sp. NBRC 110027.</title>
        <authorList>
            <person name="Komaki H."/>
            <person name="Ichikawa N."/>
            <person name="Katano-Makiyama Y."/>
            <person name="Hosoyama A."/>
            <person name="Hashimoto M."/>
            <person name="Uohara A."/>
            <person name="Kitahashi Y."/>
            <person name="Ohji S."/>
            <person name="Kimura A."/>
            <person name="Yamazoe A."/>
            <person name="Igarashi Y."/>
            <person name="Fujita N."/>
        </authorList>
    </citation>
    <scope>NUCLEOTIDE SEQUENCE [LARGE SCALE GENOMIC DNA]</scope>
    <source>
        <strain evidence="8">NBRC 110027</strain>
    </source>
</reference>
<dbReference type="PANTHER" id="PTHR47506:SF6">
    <property type="entry name" value="HTH-TYPE TRANSCRIPTIONAL REPRESSOR NEMR"/>
    <property type="match status" value="1"/>
</dbReference>
<keyword evidence="1" id="KW-0678">Repressor</keyword>
<dbReference type="InterPro" id="IPR039538">
    <property type="entry name" value="BetI_C"/>
</dbReference>
<evidence type="ECO:0000259" key="6">
    <source>
        <dbReference type="PROSITE" id="PS50977"/>
    </source>
</evidence>
<dbReference type="Pfam" id="PF13977">
    <property type="entry name" value="TetR_C_6"/>
    <property type="match status" value="1"/>
</dbReference>
<keyword evidence="2" id="KW-0805">Transcription regulation</keyword>
<dbReference type="AlphaFoldDB" id="A0A0P4RE59"/>
<reference evidence="7 8" key="2">
    <citation type="journal article" date="2015" name="Stand. Genomic Sci.">
        <title>Draft genome sequence of marine-derived Streptomyces sp. TP-A0598, a producer of anti-MRSA antibiotic lydicamycins.</title>
        <authorList>
            <person name="Komaki H."/>
            <person name="Ichikawa N."/>
            <person name="Hosoyama A."/>
            <person name="Fujita N."/>
            <person name="Igarashi Y."/>
        </authorList>
    </citation>
    <scope>NUCLEOTIDE SEQUENCE [LARGE SCALE GENOMIC DNA]</scope>
    <source>
        <strain evidence="7 8">NBRC 110027</strain>
    </source>
</reference>
<dbReference type="InterPro" id="IPR001647">
    <property type="entry name" value="HTH_TetR"/>
</dbReference>
<evidence type="ECO:0000313" key="7">
    <source>
        <dbReference type="EMBL" id="GAO11065.1"/>
    </source>
</evidence>
<accession>A0A0P4RE59</accession>
<keyword evidence="3 5" id="KW-0238">DNA-binding</keyword>
<protein>
    <submittedName>
        <fullName evidence="7">Putative transcriptional regulator</fullName>
    </submittedName>
</protein>
<proteinExistence type="predicted"/>
<dbReference type="SUPFAM" id="SSF46689">
    <property type="entry name" value="Homeodomain-like"/>
    <property type="match status" value="1"/>
</dbReference>
<keyword evidence="4" id="KW-0804">Transcription</keyword>
<dbReference type="InterPro" id="IPR009057">
    <property type="entry name" value="Homeodomain-like_sf"/>
</dbReference>
<dbReference type="PANTHER" id="PTHR47506">
    <property type="entry name" value="TRANSCRIPTIONAL REGULATORY PROTEIN"/>
    <property type="match status" value="1"/>
</dbReference>
<evidence type="ECO:0000313" key="8">
    <source>
        <dbReference type="Proteomes" id="UP000048965"/>
    </source>
</evidence>
<comment type="caution">
    <text evidence="7">The sequence shown here is derived from an EMBL/GenBank/DDBJ whole genome shotgun (WGS) entry which is preliminary data.</text>
</comment>
<gene>
    <name evidence="7" type="ORF">TPA0598_07_07890</name>
</gene>
<dbReference type="InterPro" id="IPR036271">
    <property type="entry name" value="Tet_transcr_reg_TetR-rel_C_sf"/>
</dbReference>
<dbReference type="Pfam" id="PF00440">
    <property type="entry name" value="TetR_N"/>
    <property type="match status" value="1"/>
</dbReference>
<name>A0A0P4RE59_9ACTN</name>
<dbReference type="SUPFAM" id="SSF48498">
    <property type="entry name" value="Tetracyclin repressor-like, C-terminal domain"/>
    <property type="match status" value="1"/>
</dbReference>
<feature type="domain" description="HTH tetR-type" evidence="6">
    <location>
        <begin position="18"/>
        <end position="78"/>
    </location>
</feature>
<keyword evidence="8" id="KW-1185">Reference proteome</keyword>
<dbReference type="GO" id="GO:0003677">
    <property type="term" value="F:DNA binding"/>
    <property type="evidence" value="ECO:0007669"/>
    <property type="project" value="UniProtKB-UniRule"/>
</dbReference>
<organism evidence="7 8">
    <name type="scientific">Streptomyces lydicamycinicus</name>
    <dbReference type="NCBI Taxonomy" id="1546107"/>
    <lineage>
        <taxon>Bacteria</taxon>
        <taxon>Bacillati</taxon>
        <taxon>Actinomycetota</taxon>
        <taxon>Actinomycetes</taxon>
        <taxon>Kitasatosporales</taxon>
        <taxon>Streptomycetaceae</taxon>
        <taxon>Streptomyces</taxon>
    </lineage>
</organism>
<feature type="DNA-binding region" description="H-T-H motif" evidence="5">
    <location>
        <begin position="41"/>
        <end position="60"/>
    </location>
</feature>
<dbReference type="Proteomes" id="UP000048965">
    <property type="component" value="Unassembled WGS sequence"/>
</dbReference>
<evidence type="ECO:0000256" key="3">
    <source>
        <dbReference type="ARBA" id="ARBA00023125"/>
    </source>
</evidence>
<sequence length="215" mass="23760">MLARACYKGNVPKIVDPVARRRAVAQAVLSVAARHGLEHASLRNVADEAGLAVGSVRHYFADHDELMTFAMRELSRRIGDRVRTHSERLLTPGSGTDRRAATEELLAELLPLDEARRQETALWLAFTTAALTRPELRPCAAEMQANLHTLMSRVLHEARCAGGLPDGLDVELESTRLAALLDGLNLQATLLPDRYPPKLLRQVLRRHLDALKADS</sequence>
<dbReference type="EMBL" id="BBNO01000007">
    <property type="protein sequence ID" value="GAO11065.1"/>
    <property type="molecule type" value="Genomic_DNA"/>
</dbReference>
<dbReference type="Gene3D" id="1.10.357.10">
    <property type="entry name" value="Tetracycline Repressor, domain 2"/>
    <property type="match status" value="1"/>
</dbReference>
<evidence type="ECO:0000256" key="4">
    <source>
        <dbReference type="ARBA" id="ARBA00023163"/>
    </source>
</evidence>
<evidence type="ECO:0000256" key="1">
    <source>
        <dbReference type="ARBA" id="ARBA00022491"/>
    </source>
</evidence>